<comment type="caution">
    <text evidence="1">The sequence shown here is derived from an EMBL/GenBank/DDBJ whole genome shotgun (WGS) entry which is preliminary data.</text>
</comment>
<keyword evidence="2" id="KW-1185">Reference proteome</keyword>
<dbReference type="EMBL" id="MU069820">
    <property type="protein sequence ID" value="KAF5833267.1"/>
    <property type="molecule type" value="Genomic_DNA"/>
</dbReference>
<reference evidence="1" key="1">
    <citation type="submission" date="2017-08" db="EMBL/GenBank/DDBJ databases">
        <authorList>
            <person name="Polle J.E."/>
            <person name="Barry K."/>
            <person name="Cushman J."/>
            <person name="Schmutz J."/>
            <person name="Tran D."/>
            <person name="Hathwaick L.T."/>
            <person name="Yim W.C."/>
            <person name="Jenkins J."/>
            <person name="Mckie-Krisberg Z.M."/>
            <person name="Prochnik S."/>
            <person name="Lindquist E."/>
            <person name="Dockter R.B."/>
            <person name="Adam C."/>
            <person name="Molina H."/>
            <person name="Bunkerborg J."/>
            <person name="Jin E."/>
            <person name="Buchheim M."/>
            <person name="Magnuson J."/>
        </authorList>
    </citation>
    <scope>NUCLEOTIDE SEQUENCE</scope>
    <source>
        <strain evidence="1">CCAP 19/18</strain>
    </source>
</reference>
<name>A0ABQ7GF83_DUNSA</name>
<protein>
    <submittedName>
        <fullName evidence="1">Uncharacterized protein</fullName>
    </submittedName>
</protein>
<evidence type="ECO:0000313" key="2">
    <source>
        <dbReference type="Proteomes" id="UP000815325"/>
    </source>
</evidence>
<gene>
    <name evidence="1" type="ORF">DUNSADRAFT_10467</name>
</gene>
<accession>A0ABQ7GF83</accession>
<sequence>MASAYDPKPLRAPMKPSPIADYNNLSLVGQNMVYAHTRAACLVSSSSIHAGAPVDVKKAEPSPLEIVRSVQALPHGTSGYIVVSTASGIQVWDQSCTRQIFQWMLPEVKKVIQGESLQGEMAGVHNGVGEAYAPFVRGAALCIARDGSTNLCFGSSSGSLYVSEVDRSGHIHEPTTFIRHSSPITCMNTEHQSHHGR</sequence>
<proteinExistence type="predicted"/>
<organism evidence="1 2">
    <name type="scientific">Dunaliella salina</name>
    <name type="common">Green alga</name>
    <name type="synonym">Protococcus salinus</name>
    <dbReference type="NCBI Taxonomy" id="3046"/>
    <lineage>
        <taxon>Eukaryota</taxon>
        <taxon>Viridiplantae</taxon>
        <taxon>Chlorophyta</taxon>
        <taxon>core chlorophytes</taxon>
        <taxon>Chlorophyceae</taxon>
        <taxon>CS clade</taxon>
        <taxon>Chlamydomonadales</taxon>
        <taxon>Dunaliellaceae</taxon>
        <taxon>Dunaliella</taxon>
    </lineage>
</organism>
<dbReference type="Proteomes" id="UP000815325">
    <property type="component" value="Unassembled WGS sequence"/>
</dbReference>
<evidence type="ECO:0000313" key="1">
    <source>
        <dbReference type="EMBL" id="KAF5833267.1"/>
    </source>
</evidence>